<accession>A0A813BPR6</accession>
<feature type="non-terminal residue" evidence="4">
    <location>
        <position position="1"/>
    </location>
</feature>
<dbReference type="EMBL" id="CAJNJA010075358">
    <property type="protein sequence ID" value="CAE7914719.1"/>
    <property type="molecule type" value="Genomic_DNA"/>
</dbReference>
<keyword evidence="5" id="KW-1185">Reference proteome</keyword>
<dbReference type="InterPro" id="IPR026889">
    <property type="entry name" value="Zn_Tnp"/>
</dbReference>
<dbReference type="GO" id="GO:0003677">
    <property type="term" value="F:DNA binding"/>
    <property type="evidence" value="ECO:0007669"/>
    <property type="project" value="InterPro"/>
</dbReference>
<evidence type="ECO:0000256" key="1">
    <source>
        <dbReference type="SAM" id="MobiDB-lite"/>
    </source>
</evidence>
<dbReference type="InterPro" id="IPR007069">
    <property type="entry name" value="Transposase_32"/>
</dbReference>
<evidence type="ECO:0008006" key="6">
    <source>
        <dbReference type="Google" id="ProtNLM"/>
    </source>
</evidence>
<gene>
    <name evidence="4" type="ORF">SNEC2469_LOCUS31305</name>
</gene>
<evidence type="ECO:0000259" key="2">
    <source>
        <dbReference type="Pfam" id="PF04986"/>
    </source>
</evidence>
<evidence type="ECO:0000313" key="4">
    <source>
        <dbReference type="EMBL" id="CAE7914719.1"/>
    </source>
</evidence>
<evidence type="ECO:0000313" key="5">
    <source>
        <dbReference type="Proteomes" id="UP000601435"/>
    </source>
</evidence>
<organism evidence="4 5">
    <name type="scientific">Symbiodinium necroappetens</name>
    <dbReference type="NCBI Taxonomy" id="1628268"/>
    <lineage>
        <taxon>Eukaryota</taxon>
        <taxon>Sar</taxon>
        <taxon>Alveolata</taxon>
        <taxon>Dinophyceae</taxon>
        <taxon>Suessiales</taxon>
        <taxon>Symbiodiniaceae</taxon>
        <taxon>Symbiodinium</taxon>
    </lineage>
</organism>
<dbReference type="GO" id="GO:0004803">
    <property type="term" value="F:transposase activity"/>
    <property type="evidence" value="ECO:0007669"/>
    <property type="project" value="InterPro"/>
</dbReference>
<reference evidence="4" key="1">
    <citation type="submission" date="2021-02" db="EMBL/GenBank/DDBJ databases">
        <authorList>
            <person name="Dougan E. K."/>
            <person name="Rhodes N."/>
            <person name="Thang M."/>
            <person name="Chan C."/>
        </authorList>
    </citation>
    <scope>NUCLEOTIDE SEQUENCE</scope>
</reference>
<dbReference type="AlphaFoldDB" id="A0A813BPR6"/>
<dbReference type="Pfam" id="PF04986">
    <property type="entry name" value="Y2_Tnp"/>
    <property type="match status" value="1"/>
</dbReference>
<feature type="region of interest" description="Disordered" evidence="1">
    <location>
        <begin position="347"/>
        <end position="387"/>
    </location>
</feature>
<feature type="non-terminal residue" evidence="4">
    <location>
        <position position="387"/>
    </location>
</feature>
<feature type="domain" description="Transposase zinc-binding" evidence="3">
    <location>
        <begin position="4"/>
        <end position="96"/>
    </location>
</feature>
<dbReference type="Pfam" id="PF14319">
    <property type="entry name" value="Zn_Tnp_IS91"/>
    <property type="match status" value="1"/>
</dbReference>
<sequence length="387" mass="43792">VIEHHLPEFTEHLRERGHFLPKFVFQEFHDYLKCGRLEHGFVRVKCTGCRNELLVAFSCKRRGFCPSCGGRRMVDTAAHLVDRVLPAIPVRQWVLSFPYPLRLLYSTHPQAMTRTLGIVLRAIETHLIRKAGLTRVHLHMLIPDGVYTLSHGKPRFHAVSAPSHSELTALLNRIIPRITRQLTQDGLLVEDADQTYLDLQIDDSLDQFGAASLQYRVILGPNAGSRVLTLRNPVTTTTASTSKPFTVARDGFSLNAAVSCHAHQRAKLERLCRYVARPPLALERLSVTDEGKLRYALKHSYSNGTTHFLFEPLDLIARLAALVPRPRVNLTRYHGVFAPNSKLRAQLVPGKQRKKRTHKPDLSNPPSLTTQPEPPDPTRLTWAQRLK</sequence>
<evidence type="ECO:0000259" key="3">
    <source>
        <dbReference type="Pfam" id="PF14319"/>
    </source>
</evidence>
<name>A0A813BPR6_9DINO</name>
<feature type="domain" description="Transposase IS801/IS1294" evidence="2">
    <location>
        <begin position="135"/>
        <end position="341"/>
    </location>
</feature>
<dbReference type="GO" id="GO:0006313">
    <property type="term" value="P:DNA transposition"/>
    <property type="evidence" value="ECO:0007669"/>
    <property type="project" value="InterPro"/>
</dbReference>
<proteinExistence type="predicted"/>
<comment type="caution">
    <text evidence="4">The sequence shown here is derived from an EMBL/GenBank/DDBJ whole genome shotgun (WGS) entry which is preliminary data.</text>
</comment>
<protein>
    <recommendedName>
        <fullName evidence="6">Transposase zinc-binding domain-containing protein</fullName>
    </recommendedName>
</protein>
<dbReference type="Proteomes" id="UP000601435">
    <property type="component" value="Unassembled WGS sequence"/>
</dbReference>